<keyword evidence="1" id="KW-0812">Transmembrane</keyword>
<protein>
    <recommendedName>
        <fullName evidence="2">CAAX prenyl protease 2/Lysostaphin resistance protein A-like domain-containing protein</fullName>
    </recommendedName>
</protein>
<feature type="transmembrane region" description="Helical" evidence="1">
    <location>
        <begin position="225"/>
        <end position="246"/>
    </location>
</feature>
<feature type="transmembrane region" description="Helical" evidence="1">
    <location>
        <begin position="21"/>
        <end position="41"/>
    </location>
</feature>
<evidence type="ECO:0000259" key="2">
    <source>
        <dbReference type="Pfam" id="PF02517"/>
    </source>
</evidence>
<dbReference type="GO" id="GO:0004175">
    <property type="term" value="F:endopeptidase activity"/>
    <property type="evidence" value="ECO:0007669"/>
    <property type="project" value="UniProtKB-ARBA"/>
</dbReference>
<dbReference type="Pfam" id="PF02517">
    <property type="entry name" value="Rce1-like"/>
    <property type="match status" value="1"/>
</dbReference>
<proteinExistence type="predicted"/>
<evidence type="ECO:0000313" key="3">
    <source>
        <dbReference type="EMBL" id="SJM33852.1"/>
    </source>
</evidence>
<dbReference type="EMBL" id="FUIG01000046">
    <property type="protein sequence ID" value="SJM33852.1"/>
    <property type="molecule type" value="Genomic_DNA"/>
</dbReference>
<dbReference type="Proteomes" id="UP000245698">
    <property type="component" value="Unassembled WGS sequence"/>
</dbReference>
<keyword evidence="1" id="KW-0472">Membrane</keyword>
<organism evidence="3 4">
    <name type="scientific">Mesorhizobium delmotii</name>
    <dbReference type="NCBI Taxonomy" id="1631247"/>
    <lineage>
        <taxon>Bacteria</taxon>
        <taxon>Pseudomonadati</taxon>
        <taxon>Pseudomonadota</taxon>
        <taxon>Alphaproteobacteria</taxon>
        <taxon>Hyphomicrobiales</taxon>
        <taxon>Phyllobacteriaceae</taxon>
        <taxon>Mesorhizobium</taxon>
    </lineage>
</organism>
<feature type="transmembrane region" description="Helical" evidence="1">
    <location>
        <begin position="53"/>
        <end position="76"/>
    </location>
</feature>
<feature type="transmembrane region" description="Helical" evidence="1">
    <location>
        <begin position="178"/>
        <end position="195"/>
    </location>
</feature>
<name>A0A2P9ARS0_9HYPH</name>
<dbReference type="RefSeq" id="WP_123150502.1">
    <property type="nucleotide sequence ID" value="NZ_FUIG01000046.1"/>
</dbReference>
<evidence type="ECO:0000256" key="1">
    <source>
        <dbReference type="SAM" id="Phobius"/>
    </source>
</evidence>
<sequence length="247" mass="26691">MTANSSETREGPEPPTLGLGGSAALFGAGALLLFLVTRIAVPTFVSASGAETVVMWFLAAGIILFGPLLLTAALLLHRERRQGRLVSLGARLWLRTMNGGDWLWAIGGLAAVSVLTGGIGAALRMLQDGKTLHPSFMAFEQLGPGRYWILGAWLPFFVLNIVGEEFVWRGVALPRQEVAFGGWAWLVNGIMWLLFHAAFPWQVLLTLVPITLLLPYVVQRRRSTWAGIVIHAGFGAMGFLVLAFGLA</sequence>
<dbReference type="GO" id="GO:0080120">
    <property type="term" value="P:CAAX-box protein maturation"/>
    <property type="evidence" value="ECO:0007669"/>
    <property type="project" value="UniProtKB-ARBA"/>
</dbReference>
<gene>
    <name evidence="3" type="ORF">BQ8482_380035</name>
</gene>
<keyword evidence="4" id="KW-1185">Reference proteome</keyword>
<accession>A0A2P9ARS0</accession>
<keyword evidence="1" id="KW-1133">Transmembrane helix</keyword>
<dbReference type="InterPro" id="IPR003675">
    <property type="entry name" value="Rce1/LyrA-like_dom"/>
</dbReference>
<evidence type="ECO:0000313" key="4">
    <source>
        <dbReference type="Proteomes" id="UP000245698"/>
    </source>
</evidence>
<reference evidence="4" key="1">
    <citation type="submission" date="2016-12" db="EMBL/GenBank/DDBJ databases">
        <authorList>
            <person name="Brunel B."/>
        </authorList>
    </citation>
    <scope>NUCLEOTIDE SEQUENCE [LARGE SCALE GENOMIC DNA]</scope>
</reference>
<feature type="domain" description="CAAX prenyl protease 2/Lysostaphin resistance protein A-like" evidence="2">
    <location>
        <begin position="148"/>
        <end position="235"/>
    </location>
</feature>
<dbReference type="AlphaFoldDB" id="A0A2P9ARS0"/>
<feature type="transmembrane region" description="Helical" evidence="1">
    <location>
        <begin position="201"/>
        <end position="218"/>
    </location>
</feature>
<feature type="transmembrane region" description="Helical" evidence="1">
    <location>
        <begin position="102"/>
        <end position="126"/>
    </location>
</feature>
<feature type="transmembrane region" description="Helical" evidence="1">
    <location>
        <begin position="146"/>
        <end position="166"/>
    </location>
</feature>